<dbReference type="InterPro" id="IPR017900">
    <property type="entry name" value="4Fe4S_Fe_S_CS"/>
</dbReference>
<dbReference type="SMART" id="SM00900">
    <property type="entry name" value="FMN_bind"/>
    <property type="match status" value="1"/>
</dbReference>
<feature type="transmembrane region" description="Helical" evidence="8">
    <location>
        <begin position="116"/>
        <end position="139"/>
    </location>
</feature>
<dbReference type="PANTHER" id="PTHR30176">
    <property type="entry name" value="FERREDOXIN-TYPE PROTEIN NAPH"/>
    <property type="match status" value="1"/>
</dbReference>
<evidence type="ECO:0000256" key="5">
    <source>
        <dbReference type="ARBA" id="ARBA00023004"/>
    </source>
</evidence>
<feature type="transmembrane region" description="Helical" evidence="8">
    <location>
        <begin position="80"/>
        <end position="104"/>
    </location>
</feature>
<dbReference type="PROSITE" id="PS51379">
    <property type="entry name" value="4FE4S_FER_2"/>
    <property type="match status" value="2"/>
</dbReference>
<dbReference type="Gene3D" id="3.40.50.1780">
    <property type="match status" value="1"/>
</dbReference>
<evidence type="ECO:0000256" key="4">
    <source>
        <dbReference type="ARBA" id="ARBA00022982"/>
    </source>
</evidence>
<feature type="transmembrane region" description="Helical" evidence="8">
    <location>
        <begin position="7"/>
        <end position="25"/>
    </location>
</feature>
<keyword evidence="1" id="KW-0813">Transport</keyword>
<accession>A0A1M5X0H8</accession>
<name>A0A1M5X0H8_9CLOT</name>
<keyword evidence="8" id="KW-0812">Transmembrane</keyword>
<gene>
    <name evidence="10" type="ORF">SAMN02745207_03236</name>
</gene>
<evidence type="ECO:0000256" key="2">
    <source>
        <dbReference type="ARBA" id="ARBA00022485"/>
    </source>
</evidence>
<dbReference type="GO" id="GO:0010181">
    <property type="term" value="F:FMN binding"/>
    <property type="evidence" value="ECO:0007669"/>
    <property type="project" value="InterPro"/>
</dbReference>
<dbReference type="GO" id="GO:0046872">
    <property type="term" value="F:metal ion binding"/>
    <property type="evidence" value="ECO:0007669"/>
    <property type="project" value="UniProtKB-KW"/>
</dbReference>
<dbReference type="Gene3D" id="3.90.1010.20">
    <property type="match status" value="1"/>
</dbReference>
<reference evidence="10 11" key="1">
    <citation type="submission" date="2016-11" db="EMBL/GenBank/DDBJ databases">
        <authorList>
            <person name="Jaros S."/>
            <person name="Januszkiewicz K."/>
            <person name="Wedrychowicz H."/>
        </authorList>
    </citation>
    <scope>NUCLEOTIDE SEQUENCE [LARGE SCALE GENOMIC DNA]</scope>
    <source>
        <strain evidence="10 11">DSM 8605</strain>
    </source>
</reference>
<evidence type="ECO:0000256" key="1">
    <source>
        <dbReference type="ARBA" id="ARBA00022448"/>
    </source>
</evidence>
<dbReference type="STRING" id="1121316.SAMN02745207_03236"/>
<sequence>MKKIQKYRFIVQSLCLILTSISFFINFRVTLLVVLGLTFLSGVFYCGWICPFGFIQDIFSKTGLLLGIKKRKMPKSIQKFLKFTRYIMFILITLIGTDLIFTIMSFDPRANFQNLLLGNMVILSSIVVIFFFALISLFFERPFCNYLCTEGAKYGLMSLLRPITIKRNQSKCISCKKCDKACPMNIEVSKCNNLRSAQCINCFQCITACPVENTLTFGKMKLTKNESKKYFSILIAALVLIIVVLMYNIFNGTSILEKTNSDIDSNSSIEITDSVTSETTDSSNSDSTSNDNNSSASEEAPVIESEIAETLDELGDAEGIDDGTYTGTGKGFRGNMTVEVIIKNQQIISIEVIDHVDDAKWFNRANNTIPDSIIESQSTDVDLVSGATYSSIGIRDAVIDALEKAK</sequence>
<evidence type="ECO:0000313" key="11">
    <source>
        <dbReference type="Proteomes" id="UP000184447"/>
    </source>
</evidence>
<keyword evidence="8" id="KW-1133">Transmembrane helix</keyword>
<evidence type="ECO:0000256" key="8">
    <source>
        <dbReference type="SAM" id="Phobius"/>
    </source>
</evidence>
<evidence type="ECO:0000313" key="10">
    <source>
        <dbReference type="EMBL" id="SHH93122.1"/>
    </source>
</evidence>
<keyword evidence="4" id="KW-0249">Electron transport</keyword>
<keyword evidence="2" id="KW-0004">4Fe-4S</keyword>
<evidence type="ECO:0000259" key="9">
    <source>
        <dbReference type="PROSITE" id="PS51379"/>
    </source>
</evidence>
<proteinExistence type="predicted"/>
<evidence type="ECO:0000256" key="3">
    <source>
        <dbReference type="ARBA" id="ARBA00022723"/>
    </source>
</evidence>
<dbReference type="Pfam" id="PF12801">
    <property type="entry name" value="Fer4_5"/>
    <property type="match status" value="2"/>
</dbReference>
<dbReference type="OrthoDB" id="9806398at2"/>
<keyword evidence="3" id="KW-0479">Metal-binding</keyword>
<evidence type="ECO:0000256" key="6">
    <source>
        <dbReference type="ARBA" id="ARBA00023014"/>
    </source>
</evidence>
<evidence type="ECO:0000256" key="7">
    <source>
        <dbReference type="SAM" id="MobiDB-lite"/>
    </source>
</evidence>
<dbReference type="GO" id="GO:0051539">
    <property type="term" value="F:4 iron, 4 sulfur cluster binding"/>
    <property type="evidence" value="ECO:0007669"/>
    <property type="project" value="UniProtKB-KW"/>
</dbReference>
<keyword evidence="5" id="KW-0408">Iron</keyword>
<dbReference type="PANTHER" id="PTHR30176:SF3">
    <property type="entry name" value="FERREDOXIN-TYPE PROTEIN NAPH"/>
    <property type="match status" value="1"/>
</dbReference>
<feature type="transmembrane region" description="Helical" evidence="8">
    <location>
        <begin position="31"/>
        <end position="59"/>
    </location>
</feature>
<dbReference type="Pfam" id="PF13237">
    <property type="entry name" value="Fer4_10"/>
    <property type="match status" value="1"/>
</dbReference>
<dbReference type="PROSITE" id="PS00198">
    <property type="entry name" value="4FE4S_FER_1"/>
    <property type="match status" value="2"/>
</dbReference>
<feature type="transmembrane region" description="Helical" evidence="8">
    <location>
        <begin position="230"/>
        <end position="250"/>
    </location>
</feature>
<dbReference type="InterPro" id="IPR017896">
    <property type="entry name" value="4Fe4S_Fe-S-bd"/>
</dbReference>
<dbReference type="InterPro" id="IPR051684">
    <property type="entry name" value="Electron_Trans/Redox"/>
</dbReference>
<dbReference type="EMBL" id="FQXM01000022">
    <property type="protein sequence ID" value="SHH93122.1"/>
    <property type="molecule type" value="Genomic_DNA"/>
</dbReference>
<feature type="domain" description="4Fe-4S ferredoxin-type" evidence="9">
    <location>
        <begin position="194"/>
        <end position="220"/>
    </location>
</feature>
<organism evidence="10 11">
    <name type="scientific">Clostridium grantii DSM 8605</name>
    <dbReference type="NCBI Taxonomy" id="1121316"/>
    <lineage>
        <taxon>Bacteria</taxon>
        <taxon>Bacillati</taxon>
        <taxon>Bacillota</taxon>
        <taxon>Clostridia</taxon>
        <taxon>Eubacteriales</taxon>
        <taxon>Clostridiaceae</taxon>
        <taxon>Clostridium</taxon>
    </lineage>
</organism>
<protein>
    <submittedName>
        <fullName evidence="10">4Fe-4S binding domain-containing protein</fullName>
    </submittedName>
</protein>
<feature type="domain" description="4Fe-4S ferredoxin-type" evidence="9">
    <location>
        <begin position="163"/>
        <end position="191"/>
    </location>
</feature>
<feature type="compositionally biased region" description="Low complexity" evidence="7">
    <location>
        <begin position="273"/>
        <end position="300"/>
    </location>
</feature>
<dbReference type="RefSeq" id="WP_073339590.1">
    <property type="nucleotide sequence ID" value="NZ_FQXM01000022.1"/>
</dbReference>
<feature type="region of interest" description="Disordered" evidence="7">
    <location>
        <begin position="273"/>
        <end position="301"/>
    </location>
</feature>
<dbReference type="Pfam" id="PF04205">
    <property type="entry name" value="FMN_bind"/>
    <property type="match status" value="1"/>
</dbReference>
<keyword evidence="11" id="KW-1185">Reference proteome</keyword>
<dbReference type="Proteomes" id="UP000184447">
    <property type="component" value="Unassembled WGS sequence"/>
</dbReference>
<dbReference type="InterPro" id="IPR007329">
    <property type="entry name" value="FMN-bd"/>
</dbReference>
<keyword evidence="6" id="KW-0411">Iron-sulfur</keyword>
<dbReference type="SUPFAM" id="SSF54862">
    <property type="entry name" value="4Fe-4S ferredoxins"/>
    <property type="match status" value="1"/>
</dbReference>
<dbReference type="GO" id="GO:0005886">
    <property type="term" value="C:plasma membrane"/>
    <property type="evidence" value="ECO:0007669"/>
    <property type="project" value="TreeGrafter"/>
</dbReference>
<keyword evidence="8" id="KW-0472">Membrane</keyword>
<dbReference type="AlphaFoldDB" id="A0A1M5X0H8"/>
<dbReference type="Gene3D" id="3.30.70.20">
    <property type="match status" value="1"/>
</dbReference>